<name>A0A5C3M9I3_9AGAR</name>
<feature type="transmembrane region" description="Helical" evidence="1">
    <location>
        <begin position="12"/>
        <end position="35"/>
    </location>
</feature>
<keyword evidence="3" id="KW-1185">Reference proteome</keyword>
<protein>
    <submittedName>
        <fullName evidence="2">Uncharacterized protein</fullName>
    </submittedName>
</protein>
<evidence type="ECO:0000313" key="2">
    <source>
        <dbReference type="EMBL" id="TFK41537.1"/>
    </source>
</evidence>
<evidence type="ECO:0000256" key="1">
    <source>
        <dbReference type="SAM" id="Phobius"/>
    </source>
</evidence>
<accession>A0A5C3M9I3</accession>
<reference evidence="2 3" key="1">
    <citation type="journal article" date="2019" name="Nat. Ecol. Evol.">
        <title>Megaphylogeny resolves global patterns of mushroom evolution.</title>
        <authorList>
            <person name="Varga T."/>
            <person name="Krizsan K."/>
            <person name="Foldi C."/>
            <person name="Dima B."/>
            <person name="Sanchez-Garcia M."/>
            <person name="Sanchez-Ramirez S."/>
            <person name="Szollosi G.J."/>
            <person name="Szarkandi J.G."/>
            <person name="Papp V."/>
            <person name="Albert L."/>
            <person name="Andreopoulos W."/>
            <person name="Angelini C."/>
            <person name="Antonin V."/>
            <person name="Barry K.W."/>
            <person name="Bougher N.L."/>
            <person name="Buchanan P."/>
            <person name="Buyck B."/>
            <person name="Bense V."/>
            <person name="Catcheside P."/>
            <person name="Chovatia M."/>
            <person name="Cooper J."/>
            <person name="Damon W."/>
            <person name="Desjardin D."/>
            <person name="Finy P."/>
            <person name="Geml J."/>
            <person name="Haridas S."/>
            <person name="Hughes K."/>
            <person name="Justo A."/>
            <person name="Karasinski D."/>
            <person name="Kautmanova I."/>
            <person name="Kiss B."/>
            <person name="Kocsube S."/>
            <person name="Kotiranta H."/>
            <person name="LaButti K.M."/>
            <person name="Lechner B.E."/>
            <person name="Liimatainen K."/>
            <person name="Lipzen A."/>
            <person name="Lukacs Z."/>
            <person name="Mihaltcheva S."/>
            <person name="Morgado L.N."/>
            <person name="Niskanen T."/>
            <person name="Noordeloos M.E."/>
            <person name="Ohm R.A."/>
            <person name="Ortiz-Santana B."/>
            <person name="Ovrebo C."/>
            <person name="Racz N."/>
            <person name="Riley R."/>
            <person name="Savchenko A."/>
            <person name="Shiryaev A."/>
            <person name="Soop K."/>
            <person name="Spirin V."/>
            <person name="Szebenyi C."/>
            <person name="Tomsovsky M."/>
            <person name="Tulloss R.E."/>
            <person name="Uehling J."/>
            <person name="Grigoriev I.V."/>
            <person name="Vagvolgyi C."/>
            <person name="Papp T."/>
            <person name="Martin F.M."/>
            <person name="Miettinen O."/>
            <person name="Hibbett D.S."/>
            <person name="Nagy L.G."/>
        </authorList>
    </citation>
    <scope>NUCLEOTIDE SEQUENCE [LARGE SCALE GENOMIC DNA]</scope>
    <source>
        <strain evidence="2 3">CBS 166.37</strain>
    </source>
</reference>
<feature type="transmembrane region" description="Helical" evidence="1">
    <location>
        <begin position="176"/>
        <end position="200"/>
    </location>
</feature>
<feature type="transmembrane region" description="Helical" evidence="1">
    <location>
        <begin position="134"/>
        <end position="155"/>
    </location>
</feature>
<dbReference type="OrthoDB" id="3357408at2759"/>
<dbReference type="EMBL" id="ML213594">
    <property type="protein sequence ID" value="TFK41537.1"/>
    <property type="molecule type" value="Genomic_DNA"/>
</dbReference>
<feature type="transmembrane region" description="Helical" evidence="1">
    <location>
        <begin position="206"/>
        <end position="230"/>
    </location>
</feature>
<evidence type="ECO:0000313" key="3">
    <source>
        <dbReference type="Proteomes" id="UP000308652"/>
    </source>
</evidence>
<dbReference type="STRING" id="68775.A0A5C3M9I3"/>
<keyword evidence="1" id="KW-0472">Membrane</keyword>
<dbReference type="AlphaFoldDB" id="A0A5C3M9I3"/>
<proteinExistence type="predicted"/>
<keyword evidence="1" id="KW-1133">Transmembrane helix</keyword>
<dbReference type="Proteomes" id="UP000308652">
    <property type="component" value="Unassembled WGS sequence"/>
</dbReference>
<gene>
    <name evidence="2" type="ORF">BDQ12DRAFT_663608</name>
</gene>
<keyword evidence="1" id="KW-0812">Transmembrane</keyword>
<sequence>MPLLTTYEMVVALFTASMATGLYLSTLFHCLRWLLFADKGWRIRTRISWLMLSGTLVLFVLSTIHLSLALYETLIQIPFGNEAMKSGRIPWPDVVMCTVVNISVLITDGVLVVQSAAIIAVWVPVNMKIGPGTILTPFWGSTIVVNIYVTSMIVLRIWKAAKLSDSFNTGTKDLRFAIRILVESGALYLVVTIPHFIVWWTPNSMAIVLMGWINLPVVCSAYNLIIIRIFKHRAERRLKDQMGGIVPGMNFSAPSRTMLSMSSTTTSVDK</sequence>
<feature type="transmembrane region" description="Helical" evidence="1">
    <location>
        <begin position="94"/>
        <end position="122"/>
    </location>
</feature>
<feature type="transmembrane region" description="Helical" evidence="1">
    <location>
        <begin position="47"/>
        <end position="74"/>
    </location>
</feature>
<organism evidence="2 3">
    <name type="scientific">Crucibulum laeve</name>
    <dbReference type="NCBI Taxonomy" id="68775"/>
    <lineage>
        <taxon>Eukaryota</taxon>
        <taxon>Fungi</taxon>
        <taxon>Dikarya</taxon>
        <taxon>Basidiomycota</taxon>
        <taxon>Agaricomycotina</taxon>
        <taxon>Agaricomycetes</taxon>
        <taxon>Agaricomycetidae</taxon>
        <taxon>Agaricales</taxon>
        <taxon>Agaricineae</taxon>
        <taxon>Nidulariaceae</taxon>
        <taxon>Crucibulum</taxon>
    </lineage>
</organism>